<dbReference type="PANTHER" id="PTHR21538:SF23">
    <property type="entry name" value="ANILLIN"/>
    <property type="match status" value="1"/>
</dbReference>
<name>A0A7R9A6W5_9CRUS</name>
<dbReference type="Proteomes" id="UP000677054">
    <property type="component" value="Unassembled WGS sequence"/>
</dbReference>
<accession>A0A7R9A6W5</accession>
<feature type="region of interest" description="Disordered" evidence="2">
    <location>
        <begin position="167"/>
        <end position="232"/>
    </location>
</feature>
<dbReference type="OrthoDB" id="5915976at2759"/>
<feature type="compositionally biased region" description="Polar residues" evidence="2">
    <location>
        <begin position="316"/>
        <end position="335"/>
    </location>
</feature>
<reference evidence="4" key="1">
    <citation type="submission" date="2020-11" db="EMBL/GenBank/DDBJ databases">
        <authorList>
            <person name="Tran Van P."/>
        </authorList>
    </citation>
    <scope>NUCLEOTIDE SEQUENCE</scope>
</reference>
<feature type="compositionally biased region" description="Acidic residues" evidence="2">
    <location>
        <begin position="617"/>
        <end position="630"/>
    </location>
</feature>
<feature type="region of interest" description="Disordered" evidence="2">
    <location>
        <begin position="65"/>
        <end position="119"/>
    </location>
</feature>
<dbReference type="InterPro" id="IPR011993">
    <property type="entry name" value="PH-like_dom_sf"/>
</dbReference>
<feature type="region of interest" description="Disordered" evidence="2">
    <location>
        <begin position="512"/>
        <end position="643"/>
    </location>
</feature>
<evidence type="ECO:0000256" key="1">
    <source>
        <dbReference type="SAM" id="Coils"/>
    </source>
</evidence>
<feature type="domain" description="Anillin homology" evidence="3">
    <location>
        <begin position="904"/>
        <end position="1056"/>
    </location>
</feature>
<dbReference type="InterPro" id="IPR051364">
    <property type="entry name" value="Cytokinesis/Rho-signaling"/>
</dbReference>
<dbReference type="Gene3D" id="2.30.29.30">
    <property type="entry name" value="Pleckstrin-homology domain (PH domain)/Phosphotyrosine-binding domain (PTB)"/>
    <property type="match status" value="1"/>
</dbReference>
<dbReference type="GO" id="GO:0000915">
    <property type="term" value="P:actomyosin contractile ring assembly"/>
    <property type="evidence" value="ECO:0007669"/>
    <property type="project" value="TreeGrafter"/>
</dbReference>
<feature type="compositionally biased region" description="Polar residues" evidence="2">
    <location>
        <begin position="200"/>
        <end position="211"/>
    </location>
</feature>
<dbReference type="GO" id="GO:0000281">
    <property type="term" value="P:mitotic cytokinesis"/>
    <property type="evidence" value="ECO:0007669"/>
    <property type="project" value="TreeGrafter"/>
</dbReference>
<evidence type="ECO:0000313" key="4">
    <source>
        <dbReference type="EMBL" id="CAD7246242.1"/>
    </source>
</evidence>
<dbReference type="Pfam" id="PF08174">
    <property type="entry name" value="Anillin"/>
    <property type="match status" value="1"/>
</dbReference>
<sequence>MAQSKDIPHLSLDDGVDDYAQRFLERAMERSQELRSKLRALEVQQNIPVELVSYQDSPKVMSHMERDTVPEFQVQESEKSPLKKETHQEGNTTEEEEDKENVLVTGMEEPDGSVSERTKQRLQKLGKLYGGTEFDAERAARSARLAAFAQEMNQREDDLRRVDLKSQGVAVDEGKTQHALKVQSMPRPDKKTLMSPMKGSKSQDQSEQNLPPIQEPKQHSGDRPASSSWDPVIIQKLEAQGFKHSDSKSRLIYEFQEVNERKGEETVLMAPSLLSATTTLMPSDAVGTKEEGIKVDTIAKKFGTDYNAPPPPPKLPSSQNTMLQSSIKGKVQSPTKVQTSKVASIAAKFNSGQVIVQREKEKSAADPSQLSLAARKALFENKDSALPVPTSMIPTNFPPSKKHLTVQAVKNAPIHPLTPAAHHALAPLTISKPIEMSTEQQVLKQPEMQQPGSPQKVAHIPSSPMKATGSNTVAAQRMLFENVEDGWKKTEIYQATQAQRQQEMETVLHRWNQPPSARTNPLEPLENPVLSNPPQSNASVPKLYGKGGIPVPPALPPPPQQAQIQAGALSKSPQKEWQVPKRPGRLYPALSDLESEQETEAEAESSIPSSLESSTEPGEEQEEESEDEPMDRDLRHHSPVKRRRSYYQALESLPESETDKKVSIKENDIWGGGALEACVSLSMTPTSSVTSLSRTMDSDNYPTPPKQKCFPSPKNSPQQVWYFYSSHGLYLASIGLFKGHNTEFDNCGRQMCPRMEPQILESEETKNSNTSVTLVHTISFYRRQKPVEVNVTPVQQIVRQAILPPDSPEEDIPSKSIPLLIQELQNEVEKQQSIIHQACNALNVCKTTAEFQQSVEQVEGERLLLVATEKKKAALNEIQRLKSEGAVRHAQDQMHGPRPLVQTRGSLTLMGLALHLKEEFFSYLIEGGDNSLHHFIILVRHRGQVIPTQMLTADEHGIQKGWLVFPNDISLHDLEYDFMVSLEVYALQSSRKNLDHRIKYHIKKEKSTLRLTPKKKKQESHMKSPMIGNPASSQHGSVKLPAFGLVGVTHINIANISEHKRQLQHEPIGSVDLRQCITEEFKNVRRDRCSRNNTFLLAISRPSMPADFNNLVTERKGHETIISYLLSADTKEEMQYWCKQLSRAVSDIRAWDPEALRPKPEGSPEYLPTMC</sequence>
<feature type="compositionally biased region" description="Low complexity" evidence="2">
    <location>
        <begin position="604"/>
        <end position="616"/>
    </location>
</feature>
<protein>
    <recommendedName>
        <fullName evidence="3">Anillin homology domain-containing protein</fullName>
    </recommendedName>
</protein>
<dbReference type="PANTHER" id="PTHR21538">
    <property type="entry name" value="ANILLIN/RHOTEKIN RTKN"/>
    <property type="match status" value="1"/>
</dbReference>
<gene>
    <name evidence="4" type="ORF">DSTB1V02_LOCUS6098</name>
</gene>
<dbReference type="GO" id="GO:0031106">
    <property type="term" value="P:septin ring organization"/>
    <property type="evidence" value="ECO:0007669"/>
    <property type="project" value="TreeGrafter"/>
</dbReference>
<feature type="region of interest" description="Disordered" evidence="2">
    <location>
        <begin position="448"/>
        <end position="468"/>
    </location>
</feature>
<keyword evidence="1" id="KW-0175">Coiled coil</keyword>
<organism evidence="4">
    <name type="scientific">Darwinula stevensoni</name>
    <dbReference type="NCBI Taxonomy" id="69355"/>
    <lineage>
        <taxon>Eukaryota</taxon>
        <taxon>Metazoa</taxon>
        <taxon>Ecdysozoa</taxon>
        <taxon>Arthropoda</taxon>
        <taxon>Crustacea</taxon>
        <taxon>Oligostraca</taxon>
        <taxon>Ostracoda</taxon>
        <taxon>Podocopa</taxon>
        <taxon>Podocopida</taxon>
        <taxon>Darwinulocopina</taxon>
        <taxon>Darwinuloidea</taxon>
        <taxon>Darwinulidae</taxon>
        <taxon>Darwinula</taxon>
    </lineage>
</organism>
<feature type="compositionally biased region" description="Pro residues" evidence="2">
    <location>
        <begin position="550"/>
        <end position="560"/>
    </location>
</feature>
<proteinExistence type="predicted"/>
<feature type="compositionally biased region" description="Polar residues" evidence="2">
    <location>
        <begin position="690"/>
        <end position="701"/>
    </location>
</feature>
<feature type="compositionally biased region" description="Basic and acidic residues" evidence="2">
    <location>
        <begin position="76"/>
        <end position="88"/>
    </location>
</feature>
<feature type="region of interest" description="Disordered" evidence="2">
    <location>
        <begin position="1010"/>
        <end position="1034"/>
    </location>
</feature>
<evidence type="ECO:0000259" key="3">
    <source>
        <dbReference type="Pfam" id="PF08174"/>
    </source>
</evidence>
<evidence type="ECO:0000256" key="2">
    <source>
        <dbReference type="SAM" id="MobiDB-lite"/>
    </source>
</evidence>
<dbReference type="EMBL" id="CAJPEV010001078">
    <property type="protein sequence ID" value="CAG0890573.1"/>
    <property type="molecule type" value="Genomic_DNA"/>
</dbReference>
<dbReference type="SUPFAM" id="SSF50729">
    <property type="entry name" value="PH domain-like"/>
    <property type="match status" value="1"/>
</dbReference>
<feature type="coiled-coil region" evidence="1">
    <location>
        <begin position="821"/>
        <end position="884"/>
    </location>
</feature>
<dbReference type="GO" id="GO:0005826">
    <property type="term" value="C:actomyosin contractile ring"/>
    <property type="evidence" value="ECO:0007669"/>
    <property type="project" value="TreeGrafter"/>
</dbReference>
<feature type="compositionally biased region" description="Acidic residues" evidence="2">
    <location>
        <begin position="593"/>
        <end position="603"/>
    </location>
</feature>
<evidence type="ECO:0000313" key="5">
    <source>
        <dbReference type="Proteomes" id="UP000677054"/>
    </source>
</evidence>
<feature type="region of interest" description="Disordered" evidence="2">
    <location>
        <begin position="690"/>
        <end position="713"/>
    </location>
</feature>
<feature type="compositionally biased region" description="Polar residues" evidence="2">
    <location>
        <begin position="529"/>
        <end position="539"/>
    </location>
</feature>
<dbReference type="AlphaFoldDB" id="A0A7R9A6W5"/>
<keyword evidence="5" id="KW-1185">Reference proteome</keyword>
<dbReference type="EMBL" id="LR900595">
    <property type="protein sequence ID" value="CAD7246242.1"/>
    <property type="molecule type" value="Genomic_DNA"/>
</dbReference>
<dbReference type="InterPro" id="IPR012966">
    <property type="entry name" value="AHD"/>
</dbReference>
<feature type="region of interest" description="Disordered" evidence="2">
    <location>
        <begin position="303"/>
        <end position="335"/>
    </location>
</feature>